<keyword evidence="1" id="KW-0812">Transmembrane</keyword>
<gene>
    <name evidence="2" type="primary">Eag_3</name>
    <name evidence="2" type="ORF">G6Z75_0008249</name>
</gene>
<evidence type="ECO:0000256" key="1">
    <source>
        <dbReference type="SAM" id="Phobius"/>
    </source>
</evidence>
<feature type="non-terminal residue" evidence="2">
    <location>
        <position position="258"/>
    </location>
</feature>
<protein>
    <submittedName>
        <fullName evidence="2">FMRF protein</fullName>
    </submittedName>
</protein>
<name>A0A836F902_9HYME</name>
<accession>A0A836F902</accession>
<reference evidence="2" key="1">
    <citation type="submission" date="2020-02" db="EMBL/GenBank/DDBJ databases">
        <title>Relaxed selection underlies rapid genomic changes in the transitions from sociality to social parasitism in ants.</title>
        <authorList>
            <person name="Bi X."/>
        </authorList>
    </citation>
    <scope>NUCLEOTIDE SEQUENCE</scope>
    <source>
        <strain evidence="2">BGI-DK2013a</strain>
        <tissue evidence="2">Whole body</tissue>
    </source>
</reference>
<comment type="caution">
    <text evidence="2">The sequence shown here is derived from an EMBL/GenBank/DDBJ whole genome shotgun (WGS) entry which is preliminary data.</text>
</comment>
<keyword evidence="3" id="KW-1185">Reference proteome</keyword>
<dbReference type="Proteomes" id="UP000667349">
    <property type="component" value="Unassembled WGS sequence"/>
</dbReference>
<feature type="transmembrane region" description="Helical" evidence="1">
    <location>
        <begin position="55"/>
        <end position="77"/>
    </location>
</feature>
<dbReference type="AlphaFoldDB" id="A0A836F902"/>
<keyword evidence="1" id="KW-1133">Transmembrane helix</keyword>
<keyword evidence="1" id="KW-0472">Membrane</keyword>
<feature type="non-terminal residue" evidence="2">
    <location>
        <position position="1"/>
    </location>
</feature>
<dbReference type="EMBL" id="JAANHZ010000126">
    <property type="protein sequence ID" value="KAG5315121.1"/>
    <property type="molecule type" value="Genomic_DNA"/>
</dbReference>
<sequence length="258" mass="29629">MRAGVHLYKGCHRQPQTPIPPETTTKPRRRYIHCITFFSSASPYASRSLKVDRMIALWAFIVMAFLYNWMFVSSSILTPLQDDSSLRIFKESPNEFEYVIKRHGINERKENTESKERRSTMGSSFIRFGRSQPAFNLADNSVFDEETNSMVSRHPRWKSPDIVIRFGRSNFKAINDGQLKRGRNDLNFIRFGRSVQVVPASLDLSAVCSELVSNIVVSDTKLHPDVSRFLRLCNGLNKITDEISLDASEHQDSPSRHE</sequence>
<proteinExistence type="predicted"/>
<evidence type="ECO:0000313" key="2">
    <source>
        <dbReference type="EMBL" id="KAG5315121.1"/>
    </source>
</evidence>
<organism evidence="2 3">
    <name type="scientific">Acromyrmex insinuator</name>
    <dbReference type="NCBI Taxonomy" id="230686"/>
    <lineage>
        <taxon>Eukaryota</taxon>
        <taxon>Metazoa</taxon>
        <taxon>Ecdysozoa</taxon>
        <taxon>Arthropoda</taxon>
        <taxon>Hexapoda</taxon>
        <taxon>Insecta</taxon>
        <taxon>Pterygota</taxon>
        <taxon>Neoptera</taxon>
        <taxon>Endopterygota</taxon>
        <taxon>Hymenoptera</taxon>
        <taxon>Apocrita</taxon>
        <taxon>Aculeata</taxon>
        <taxon>Formicoidea</taxon>
        <taxon>Formicidae</taxon>
        <taxon>Myrmicinae</taxon>
        <taxon>Acromyrmex</taxon>
    </lineage>
</organism>
<evidence type="ECO:0000313" key="3">
    <source>
        <dbReference type="Proteomes" id="UP000667349"/>
    </source>
</evidence>